<gene>
    <name evidence="1" type="ordered locus">sce3667</name>
</gene>
<keyword evidence="2" id="KW-1185">Reference proteome</keyword>
<dbReference type="AlphaFoldDB" id="A9GVQ9"/>
<dbReference type="OrthoDB" id="573631at2"/>
<accession>A9GVQ9</accession>
<proteinExistence type="predicted"/>
<dbReference type="Proteomes" id="UP000002139">
    <property type="component" value="Chromosome"/>
</dbReference>
<evidence type="ECO:0000313" key="1">
    <source>
        <dbReference type="EMBL" id="CAN93827.1"/>
    </source>
</evidence>
<evidence type="ECO:0000313" key="2">
    <source>
        <dbReference type="Proteomes" id="UP000002139"/>
    </source>
</evidence>
<organism evidence="1 2">
    <name type="scientific">Sorangium cellulosum (strain So ce56)</name>
    <name type="common">Polyangium cellulosum (strain So ce56)</name>
    <dbReference type="NCBI Taxonomy" id="448385"/>
    <lineage>
        <taxon>Bacteria</taxon>
        <taxon>Pseudomonadati</taxon>
        <taxon>Myxococcota</taxon>
        <taxon>Polyangia</taxon>
        <taxon>Polyangiales</taxon>
        <taxon>Polyangiaceae</taxon>
        <taxon>Sorangium</taxon>
    </lineage>
</organism>
<dbReference type="PROSITE" id="PS51257">
    <property type="entry name" value="PROKAR_LIPOPROTEIN"/>
    <property type="match status" value="1"/>
</dbReference>
<reference evidence="1 2" key="1">
    <citation type="journal article" date="2007" name="Nat. Biotechnol.">
        <title>Complete genome sequence of the myxobacterium Sorangium cellulosum.</title>
        <authorList>
            <person name="Schneiker S."/>
            <person name="Perlova O."/>
            <person name="Kaiser O."/>
            <person name="Gerth K."/>
            <person name="Alici A."/>
            <person name="Altmeyer M.O."/>
            <person name="Bartels D."/>
            <person name="Bekel T."/>
            <person name="Beyer S."/>
            <person name="Bode E."/>
            <person name="Bode H.B."/>
            <person name="Bolten C.J."/>
            <person name="Choudhuri J.V."/>
            <person name="Doss S."/>
            <person name="Elnakady Y.A."/>
            <person name="Frank B."/>
            <person name="Gaigalat L."/>
            <person name="Goesmann A."/>
            <person name="Groeger C."/>
            <person name="Gross F."/>
            <person name="Jelsbak L."/>
            <person name="Jelsbak L."/>
            <person name="Kalinowski J."/>
            <person name="Kegler C."/>
            <person name="Knauber T."/>
            <person name="Konietzny S."/>
            <person name="Kopp M."/>
            <person name="Krause L."/>
            <person name="Krug D."/>
            <person name="Linke B."/>
            <person name="Mahmud T."/>
            <person name="Martinez-Arias R."/>
            <person name="McHardy A.C."/>
            <person name="Merai M."/>
            <person name="Meyer F."/>
            <person name="Mormann S."/>
            <person name="Munoz-Dorado J."/>
            <person name="Perez J."/>
            <person name="Pradella S."/>
            <person name="Rachid S."/>
            <person name="Raddatz G."/>
            <person name="Rosenau F."/>
            <person name="Rueckert C."/>
            <person name="Sasse F."/>
            <person name="Scharfe M."/>
            <person name="Schuster S.C."/>
            <person name="Suen G."/>
            <person name="Treuner-Lange A."/>
            <person name="Velicer G.J."/>
            <person name="Vorholter F.-J."/>
            <person name="Weissman K.J."/>
            <person name="Welch R.D."/>
            <person name="Wenzel S.C."/>
            <person name="Whitworth D.E."/>
            <person name="Wilhelm S."/>
            <person name="Wittmann C."/>
            <person name="Bloecker H."/>
            <person name="Puehler A."/>
            <person name="Mueller R."/>
        </authorList>
    </citation>
    <scope>NUCLEOTIDE SEQUENCE [LARGE SCALE GENOMIC DNA]</scope>
    <source>
        <strain evidence="2">So ce56</strain>
    </source>
</reference>
<protein>
    <submittedName>
        <fullName evidence="1">Uncharacterized protein</fullName>
    </submittedName>
</protein>
<dbReference type="eggNOG" id="COG4632">
    <property type="taxonomic scope" value="Bacteria"/>
</dbReference>
<dbReference type="EMBL" id="AM746676">
    <property type="protein sequence ID" value="CAN93827.1"/>
    <property type="molecule type" value="Genomic_DNA"/>
</dbReference>
<dbReference type="KEGG" id="scl:sce3667"/>
<dbReference type="HOGENOM" id="CLU_1011506_0_0_7"/>
<name>A9GVQ9_SORC5</name>
<dbReference type="RefSeq" id="WP_012236297.1">
    <property type="nucleotide sequence ID" value="NC_010162.1"/>
</dbReference>
<sequence>MANHRLMLGPTRGDATSWIAMFVTACAAALAACSGEAPGGEAIEESEIVGDAPAAAITIPAGWTPVGLAAPNRGVRVYKKDGKNEYVTIVDMNNATALNLTGPLVAGAANGPDFKLIRRVNFTDFWGAARAQETATRRARVVVSGTFGTFNQPTGLAFGLKAGGNLISYGYAAPGGPSPEPHRVMLFAFNNARSRGWIGDYNRDSFTVSPDVVGAVHVDADFRPGDLTGRTFVGVRDDDRDGNAETILVFSSSSATTWQASTTISAFGAQQKVMLDGSYSTYLIVDGGPRISTAGRLVPHGIAFYSGK</sequence>